<name>A0A4R7JZM7_9GAMM</name>
<dbReference type="PANTHER" id="PTHR39664:SF2">
    <property type="entry name" value="NUCLEIC ACID-BINDING PROTEIN, CONTAINING PIN DOMAIN-RELATED"/>
    <property type="match status" value="1"/>
</dbReference>
<dbReference type="PANTHER" id="PTHR39664">
    <property type="match status" value="1"/>
</dbReference>
<dbReference type="InterPro" id="IPR029060">
    <property type="entry name" value="PIN-like_dom_sf"/>
</dbReference>
<dbReference type="InterPro" id="IPR002716">
    <property type="entry name" value="PIN_dom"/>
</dbReference>
<keyword evidence="3" id="KW-1185">Reference proteome</keyword>
<evidence type="ECO:0000313" key="2">
    <source>
        <dbReference type="EMBL" id="TDT43023.1"/>
    </source>
</evidence>
<organism evidence="2 3">
    <name type="scientific">Halospina denitrificans</name>
    <dbReference type="NCBI Taxonomy" id="332522"/>
    <lineage>
        <taxon>Bacteria</taxon>
        <taxon>Pseudomonadati</taxon>
        <taxon>Pseudomonadota</taxon>
        <taxon>Gammaproteobacteria</taxon>
        <taxon>Halospina</taxon>
    </lineage>
</organism>
<gene>
    <name evidence="2" type="ORF">DES49_0828</name>
</gene>
<dbReference type="Pfam" id="PF01850">
    <property type="entry name" value="PIN"/>
    <property type="match status" value="1"/>
</dbReference>
<dbReference type="RefSeq" id="WP_133735124.1">
    <property type="nucleotide sequence ID" value="NZ_SOAX01000002.1"/>
</dbReference>
<dbReference type="CDD" id="cd18683">
    <property type="entry name" value="PIN_VapC-like"/>
    <property type="match status" value="1"/>
</dbReference>
<feature type="domain" description="PIN" evidence="1">
    <location>
        <begin position="4"/>
        <end position="121"/>
    </location>
</feature>
<dbReference type="EMBL" id="SOAX01000002">
    <property type="protein sequence ID" value="TDT43023.1"/>
    <property type="molecule type" value="Genomic_DNA"/>
</dbReference>
<dbReference type="SUPFAM" id="SSF88723">
    <property type="entry name" value="PIN domain-like"/>
    <property type="match status" value="1"/>
</dbReference>
<dbReference type="AlphaFoldDB" id="A0A4R7JZM7"/>
<protein>
    <submittedName>
        <fullName evidence="2">Putative nucleic-acid-binding protein</fullName>
    </submittedName>
</protein>
<reference evidence="2 3" key="1">
    <citation type="submission" date="2019-03" db="EMBL/GenBank/DDBJ databases">
        <title>Genomic Encyclopedia of Type Strains, Phase IV (KMG-IV): sequencing the most valuable type-strain genomes for metagenomic binning, comparative biology and taxonomic classification.</title>
        <authorList>
            <person name="Goeker M."/>
        </authorList>
    </citation>
    <scope>NUCLEOTIDE SEQUENCE [LARGE SCALE GENOMIC DNA]</scope>
    <source>
        <strain evidence="2 3">DSM 15505</strain>
    </source>
</reference>
<evidence type="ECO:0000259" key="1">
    <source>
        <dbReference type="Pfam" id="PF01850"/>
    </source>
</evidence>
<dbReference type="Proteomes" id="UP000295830">
    <property type="component" value="Unassembled WGS sequence"/>
</dbReference>
<sequence>MIGLDTNVVVRYLTQDDPAQAAQANEWIEQRLTPREPGFISVIVLVEVVWVLEACYDQSREAVAEVVNALLTTKQLVIDEADLVYLALKRFSASNGDFADALIAVISENRGCSMVVSFDKKAGSVGMSDASQ</sequence>
<dbReference type="OrthoDB" id="32974at2"/>
<dbReference type="Gene3D" id="3.40.50.1010">
    <property type="entry name" value="5'-nuclease"/>
    <property type="match status" value="1"/>
</dbReference>
<proteinExistence type="predicted"/>
<comment type="caution">
    <text evidence="2">The sequence shown here is derived from an EMBL/GenBank/DDBJ whole genome shotgun (WGS) entry which is preliminary data.</text>
</comment>
<accession>A0A4R7JZM7</accession>
<evidence type="ECO:0000313" key="3">
    <source>
        <dbReference type="Proteomes" id="UP000295830"/>
    </source>
</evidence>